<dbReference type="Gene3D" id="3.30.70.330">
    <property type="match status" value="1"/>
</dbReference>
<dbReference type="PROSITE" id="PS50102">
    <property type="entry name" value="RRM"/>
    <property type="match status" value="1"/>
</dbReference>
<keyword evidence="4" id="KW-1185">Reference proteome</keyword>
<dbReference type="InterPro" id="IPR012677">
    <property type="entry name" value="Nucleotide-bd_a/b_plait_sf"/>
</dbReference>
<protein>
    <submittedName>
        <fullName evidence="3">RNA-binding protein 43 RNA-binding motif protein 43</fullName>
    </submittedName>
</protein>
<proteinExistence type="predicted"/>
<dbReference type="PANTHER" id="PTHR15225:SF8">
    <property type="entry name" value="RNA-BINDING PROTEIN 43"/>
    <property type="match status" value="1"/>
</dbReference>
<feature type="domain" description="RRM" evidence="2">
    <location>
        <begin position="6"/>
        <end position="81"/>
    </location>
</feature>
<name>A0A6G1QVA8_CHAAH</name>
<keyword evidence="1" id="KW-0694">RNA-binding</keyword>
<evidence type="ECO:0000259" key="2">
    <source>
        <dbReference type="PROSITE" id="PS50102"/>
    </source>
</evidence>
<dbReference type="AlphaFoldDB" id="A0A6G1QVA8"/>
<reference evidence="3 4" key="1">
    <citation type="submission" date="2019-02" db="EMBL/GenBank/DDBJ databases">
        <title>Opniocepnalus argus genome.</title>
        <authorList>
            <person name="Zhou C."/>
            <person name="Xiao S."/>
        </authorList>
    </citation>
    <scope>NUCLEOTIDE SEQUENCE [LARGE SCALE GENOMIC DNA]</scope>
    <source>
        <strain evidence="3">OARG1902GOOAL</strain>
        <tissue evidence="3">Muscle</tissue>
    </source>
</reference>
<dbReference type="InterPro" id="IPR057051">
    <property type="entry name" value="PARP14_RPM_1"/>
</dbReference>
<dbReference type="Pfam" id="PF23222">
    <property type="entry name" value="RRM_PARP14_1"/>
    <property type="match status" value="1"/>
</dbReference>
<evidence type="ECO:0000256" key="1">
    <source>
        <dbReference type="PROSITE-ProRule" id="PRU00176"/>
    </source>
</evidence>
<dbReference type="InterPro" id="IPR000504">
    <property type="entry name" value="RRM_dom"/>
</dbReference>
<gene>
    <name evidence="3" type="ORF">EXN66_Car021951</name>
</gene>
<dbReference type="EMBL" id="CM015734">
    <property type="protein sequence ID" value="KAF3706259.1"/>
    <property type="molecule type" value="Genomic_DNA"/>
</dbReference>
<dbReference type="GO" id="GO:0003723">
    <property type="term" value="F:RNA binding"/>
    <property type="evidence" value="ECO:0007669"/>
    <property type="project" value="UniProtKB-UniRule"/>
</dbReference>
<accession>A0A6G1QVA8</accession>
<dbReference type="PANTHER" id="PTHR15225">
    <property type="entry name" value="INTERFERON-INDUCED PROTEIN 35/NMI N-MYC/STAT INTERACTING PROTEIN"/>
    <property type="match status" value="1"/>
</dbReference>
<dbReference type="Proteomes" id="UP000503349">
    <property type="component" value="Chromosome 23"/>
</dbReference>
<sequence length="536" mass="60243">MWDGSRTVVVSGVPDPLPVFRMADKLTVHFQSRRRSDGGDVEVVTYPTNLTGVAFVTFEQAEDAERVVRKEQHIMTDSAFPAEYLLTVFPFTRDVSIPHFYITTTNVFLYVSSATVDLSVFGSDQASLIQSLQSAHRSVRFQPLSHERKATVEGPFAAVKALREDLIRRAGQFKSVLSAPTATVKLRESALNPRVISHHNFVGSVNCSKSKAEREPAGSNGLSVLLQSTGEESEVQSLLSNAKPQNSARQKAQSFCDTEEDEVEQLRAGSRHKITTDYRPERAKASPRHMLREEIDADIRSSLSGLYLLPTEKISAKQTAVEDVSQKHIGSDRISTTKTKGRNDIESCYSNSDYLKESHQSSSSVTAKLLKTSLKDVSVLKKGLFAACPENTEDACIWVDMHVFRYIEKFEKDEYDKCLRGLDSSVEEVDGTDLMRICLSDNQPTKAASKVQQALENLKTLVEHWQSQLRVHRISYDKKEQRSEERLIQVCSDVNIIFNDVLYMFKNSCIKVIGTSTTAYLFCQTVEDRLRSNRFL</sequence>
<reference evidence="4" key="2">
    <citation type="submission" date="2019-02" db="EMBL/GenBank/DDBJ databases">
        <title>Opniocepnalus argus Var Kimnra genome.</title>
        <authorList>
            <person name="Zhou C."/>
            <person name="Xiao S."/>
        </authorList>
    </citation>
    <scope>NUCLEOTIDE SEQUENCE [LARGE SCALE GENOMIC DNA]</scope>
</reference>
<organism evidence="3 4">
    <name type="scientific">Channa argus</name>
    <name type="common">Northern snakehead</name>
    <name type="synonym">Ophicephalus argus</name>
    <dbReference type="NCBI Taxonomy" id="215402"/>
    <lineage>
        <taxon>Eukaryota</taxon>
        <taxon>Metazoa</taxon>
        <taxon>Chordata</taxon>
        <taxon>Craniata</taxon>
        <taxon>Vertebrata</taxon>
        <taxon>Euteleostomi</taxon>
        <taxon>Actinopterygii</taxon>
        <taxon>Neopterygii</taxon>
        <taxon>Teleostei</taxon>
        <taxon>Neoteleostei</taxon>
        <taxon>Acanthomorphata</taxon>
        <taxon>Anabantaria</taxon>
        <taxon>Anabantiformes</taxon>
        <taxon>Channoidei</taxon>
        <taxon>Channidae</taxon>
        <taxon>Channa</taxon>
    </lineage>
</organism>
<evidence type="ECO:0000313" key="4">
    <source>
        <dbReference type="Proteomes" id="UP000503349"/>
    </source>
</evidence>
<evidence type="ECO:0000313" key="3">
    <source>
        <dbReference type="EMBL" id="KAF3706259.1"/>
    </source>
</evidence>